<proteinExistence type="predicted"/>
<name>A0ABV5ZFC5_9GAMM</name>
<dbReference type="PANTHER" id="PTHR30154">
    <property type="entry name" value="LEUCINE-RESPONSIVE REGULATORY PROTEIN"/>
    <property type="match status" value="1"/>
</dbReference>
<gene>
    <name evidence="5" type="ORF">ACFFLH_16365</name>
</gene>
<dbReference type="InterPro" id="IPR019887">
    <property type="entry name" value="Tscrpt_reg_AsnC/Lrp_C"/>
</dbReference>
<keyword evidence="3" id="KW-0804">Transcription</keyword>
<dbReference type="SUPFAM" id="SSF46785">
    <property type="entry name" value="Winged helix' DNA-binding domain"/>
    <property type="match status" value="1"/>
</dbReference>
<evidence type="ECO:0000256" key="2">
    <source>
        <dbReference type="ARBA" id="ARBA00023125"/>
    </source>
</evidence>
<evidence type="ECO:0000313" key="5">
    <source>
        <dbReference type="EMBL" id="MFB9887991.1"/>
    </source>
</evidence>
<dbReference type="CDD" id="cd00090">
    <property type="entry name" value="HTH_ARSR"/>
    <property type="match status" value="1"/>
</dbReference>
<dbReference type="Gene3D" id="3.30.70.920">
    <property type="match status" value="1"/>
</dbReference>
<dbReference type="InterPro" id="IPR019885">
    <property type="entry name" value="Tscrpt_reg_HTH_AsnC-type_CS"/>
</dbReference>
<organism evidence="5 6">
    <name type="scientific">Balneatrix alpica</name>
    <dbReference type="NCBI Taxonomy" id="75684"/>
    <lineage>
        <taxon>Bacteria</taxon>
        <taxon>Pseudomonadati</taxon>
        <taxon>Pseudomonadota</taxon>
        <taxon>Gammaproteobacteria</taxon>
        <taxon>Oceanospirillales</taxon>
        <taxon>Balneatrichaceae</taxon>
        <taxon>Balneatrix</taxon>
    </lineage>
</organism>
<sequence length="159" mass="17620">MNSAVSLDAYDIRLLEALQQDGRLSQAQLSERVNLSPSQCSRRLQRLQELGVIRAWVAQLNADRLGLGVLAFVSVTLEKHGENPARAFHQAVQRKSQILECYSVTGDDDYLLRVVVSDLKAFSNFLMEELMTIPGVTHIRSTVVLDSIKTTTALPLVGL</sequence>
<dbReference type="EMBL" id="JBHLZN010000008">
    <property type="protein sequence ID" value="MFB9887991.1"/>
    <property type="molecule type" value="Genomic_DNA"/>
</dbReference>
<dbReference type="SMART" id="SM00344">
    <property type="entry name" value="HTH_ASNC"/>
    <property type="match status" value="1"/>
</dbReference>
<keyword evidence="6" id="KW-1185">Reference proteome</keyword>
<dbReference type="InterPro" id="IPR036390">
    <property type="entry name" value="WH_DNA-bd_sf"/>
</dbReference>
<comment type="caution">
    <text evidence="5">The sequence shown here is derived from an EMBL/GenBank/DDBJ whole genome shotgun (WGS) entry which is preliminary data.</text>
</comment>
<evidence type="ECO:0000256" key="3">
    <source>
        <dbReference type="ARBA" id="ARBA00023163"/>
    </source>
</evidence>
<dbReference type="InterPro" id="IPR036388">
    <property type="entry name" value="WH-like_DNA-bd_sf"/>
</dbReference>
<dbReference type="InterPro" id="IPR011991">
    <property type="entry name" value="ArsR-like_HTH"/>
</dbReference>
<dbReference type="InterPro" id="IPR019888">
    <property type="entry name" value="Tscrpt_reg_AsnC-like"/>
</dbReference>
<reference evidence="5 6" key="1">
    <citation type="submission" date="2024-09" db="EMBL/GenBank/DDBJ databases">
        <authorList>
            <person name="Sun Q."/>
            <person name="Mori K."/>
        </authorList>
    </citation>
    <scope>NUCLEOTIDE SEQUENCE [LARGE SCALE GENOMIC DNA]</scope>
    <source>
        <strain evidence="5 6">ATCC 51285</strain>
    </source>
</reference>
<dbReference type="InterPro" id="IPR011008">
    <property type="entry name" value="Dimeric_a/b-barrel"/>
</dbReference>
<dbReference type="RefSeq" id="WP_027312922.1">
    <property type="nucleotide sequence ID" value="NZ_JBHLZN010000008.1"/>
</dbReference>
<dbReference type="Pfam" id="PF13412">
    <property type="entry name" value="HTH_24"/>
    <property type="match status" value="1"/>
</dbReference>
<dbReference type="PANTHER" id="PTHR30154:SF46">
    <property type="entry name" value="TRANSCRIPTIONAL REGULATORY PROTEIN"/>
    <property type="match status" value="1"/>
</dbReference>
<keyword evidence="1" id="KW-0805">Transcription regulation</keyword>
<evidence type="ECO:0000259" key="4">
    <source>
        <dbReference type="PROSITE" id="PS50956"/>
    </source>
</evidence>
<feature type="domain" description="HTH asnC-type" evidence="4">
    <location>
        <begin position="7"/>
        <end position="68"/>
    </location>
</feature>
<keyword evidence="2" id="KW-0238">DNA-binding</keyword>
<dbReference type="SUPFAM" id="SSF54909">
    <property type="entry name" value="Dimeric alpha+beta barrel"/>
    <property type="match status" value="1"/>
</dbReference>
<dbReference type="PROSITE" id="PS00519">
    <property type="entry name" value="HTH_ASNC_1"/>
    <property type="match status" value="1"/>
</dbReference>
<protein>
    <submittedName>
        <fullName evidence="5">Lrp/AsnC family transcriptional regulator</fullName>
    </submittedName>
</protein>
<dbReference type="PROSITE" id="PS50956">
    <property type="entry name" value="HTH_ASNC_2"/>
    <property type="match status" value="1"/>
</dbReference>
<evidence type="ECO:0000256" key="1">
    <source>
        <dbReference type="ARBA" id="ARBA00023015"/>
    </source>
</evidence>
<dbReference type="InterPro" id="IPR000485">
    <property type="entry name" value="AsnC-type_HTH_dom"/>
</dbReference>
<evidence type="ECO:0000313" key="6">
    <source>
        <dbReference type="Proteomes" id="UP001589628"/>
    </source>
</evidence>
<dbReference type="PRINTS" id="PR00033">
    <property type="entry name" value="HTHASNC"/>
</dbReference>
<dbReference type="Pfam" id="PF01037">
    <property type="entry name" value="AsnC_trans_reg"/>
    <property type="match status" value="1"/>
</dbReference>
<dbReference type="Gene3D" id="1.10.10.10">
    <property type="entry name" value="Winged helix-like DNA-binding domain superfamily/Winged helix DNA-binding domain"/>
    <property type="match status" value="1"/>
</dbReference>
<dbReference type="Proteomes" id="UP001589628">
    <property type="component" value="Unassembled WGS sequence"/>
</dbReference>
<accession>A0ABV5ZFC5</accession>